<organism evidence="2 3">
    <name type="scientific">Pyrenophora teres f. teres</name>
    <dbReference type="NCBI Taxonomy" id="97479"/>
    <lineage>
        <taxon>Eukaryota</taxon>
        <taxon>Fungi</taxon>
        <taxon>Dikarya</taxon>
        <taxon>Ascomycota</taxon>
        <taxon>Pezizomycotina</taxon>
        <taxon>Dothideomycetes</taxon>
        <taxon>Pleosporomycetidae</taxon>
        <taxon>Pleosporales</taxon>
        <taxon>Pleosporineae</taxon>
        <taxon>Pleosporaceae</taxon>
        <taxon>Pyrenophora</taxon>
    </lineage>
</organism>
<evidence type="ECO:0000313" key="3">
    <source>
        <dbReference type="Proteomes" id="UP000472372"/>
    </source>
</evidence>
<feature type="region of interest" description="Disordered" evidence="1">
    <location>
        <begin position="1"/>
        <end position="44"/>
    </location>
</feature>
<gene>
    <name evidence="2" type="ORF">PTTW11_00301</name>
</gene>
<accession>A0A6S6VFD1</accession>
<feature type="region of interest" description="Disordered" evidence="1">
    <location>
        <begin position="470"/>
        <end position="578"/>
    </location>
</feature>
<dbReference type="EMBL" id="HG992977">
    <property type="protein sequence ID" value="CAE6996228.1"/>
    <property type="molecule type" value="Genomic_DNA"/>
</dbReference>
<feature type="compositionally biased region" description="Acidic residues" evidence="1">
    <location>
        <begin position="560"/>
        <end position="569"/>
    </location>
</feature>
<dbReference type="AlphaFoldDB" id="A0A6S6VFD1"/>
<evidence type="ECO:0000256" key="1">
    <source>
        <dbReference type="SAM" id="MobiDB-lite"/>
    </source>
</evidence>
<sequence>MYKTFRSPPGSPAAPRTVIVNTSERVTPKPKCKLGDKIKDTDTGDHEEITRTGLEAKKHVAKDKPVVNGDALLLALADIDTDEDTDVTEDSEDEVAAAQHPYVITGSEPTSLLDDDDDDNDDNDDNDVELSDDQAPYADRNLINKELIEYEKFTPHKTDPTKINVVFRMKMPDGNGWYVQKDVIPEVREAAQMEKYEEGDCIFPLSLEGSKVPRKYKERHDSSEPRWVKSAGNCWVRTYEGKTDVFTPKIVHRRFNARTHVYEQVYFSKPKLNNIDPNDKQWVYAYNKWLDQIMRRSDADYVQNKLREHWKQEEICAMYTAFNAFFHANGIDAYARMSNQDLQDIMDQVNAAGHRNRGLEALRGQMNSAHGRKNPSMAYLRDNLPPLKDYMEARGIIAQDERFPKQFIPEEEFPKKDPQDVWRLPSDRTLWRHRGKKIRYRSVGTQTEDDSDAVKVDTEVNTDGIAKVKSTLPAVKKKRKRPASPSASDKKIRPKTPVSRSKKRVGASGGNSDQGSAEASEADDPDYHPRPQPKKQRKQEVEEDDDDDDDEYAHRAFEGVEFDEDENDEIAGTLSDID</sequence>
<feature type="compositionally biased region" description="Acidic residues" evidence="1">
    <location>
        <begin position="541"/>
        <end position="551"/>
    </location>
</feature>
<protein>
    <submittedName>
        <fullName evidence="2">Uncharacterized protein</fullName>
    </submittedName>
</protein>
<feature type="compositionally biased region" description="Acidic residues" evidence="1">
    <location>
        <begin position="83"/>
        <end position="95"/>
    </location>
</feature>
<dbReference type="Proteomes" id="UP000472372">
    <property type="component" value="Chromosome 1"/>
</dbReference>
<feature type="region of interest" description="Disordered" evidence="1">
    <location>
        <begin position="83"/>
        <end position="138"/>
    </location>
</feature>
<feature type="compositionally biased region" description="Basic and acidic residues" evidence="1">
    <location>
        <begin position="33"/>
        <end position="44"/>
    </location>
</feature>
<name>A0A6S6VFD1_9PLEO</name>
<proteinExistence type="predicted"/>
<reference evidence="2" key="1">
    <citation type="submission" date="2021-02" db="EMBL/GenBank/DDBJ databases">
        <authorList>
            <person name="Syme A R."/>
            <person name="Syme A R."/>
            <person name="Moolhuijzen P."/>
        </authorList>
    </citation>
    <scope>NUCLEOTIDE SEQUENCE</scope>
    <source>
        <strain evidence="2">W1-1</strain>
    </source>
</reference>
<evidence type="ECO:0000313" key="2">
    <source>
        <dbReference type="EMBL" id="CAE6996228.1"/>
    </source>
</evidence>
<feature type="compositionally biased region" description="Acidic residues" evidence="1">
    <location>
        <begin position="113"/>
        <end position="132"/>
    </location>
</feature>